<evidence type="ECO:0008006" key="3">
    <source>
        <dbReference type="Google" id="ProtNLM"/>
    </source>
</evidence>
<evidence type="ECO:0000313" key="1">
    <source>
        <dbReference type="EMBL" id="MBD2186123.1"/>
    </source>
</evidence>
<sequence length="294" mass="31329">MTFAIFDETFYLNSYPDIRAAVAAGGFVSGLEHFQRFGLQEGRTLVSPYWNEAQYLAANPDVRNAVTAGSFRSGLQHFILYGEAEGRAGAPVVPTNVGFNEDYYLSLYQDVGPLVASRQFPSAEAHYIRLGQFENKLALSSGSRGNDIVTGNGPVNGIVGVGLDVFVNRGAPDPRPTSLGVGETDMLIGTFGNDSFILGFGRTAANPVAQRLYVGGGNSDYAYIKYFERGKDSIQLTGTVNDYILTAGSFAAIGNRASGVSISTNTGDLVALVEGVQSLQLADQDTNQGIFFLG</sequence>
<dbReference type="RefSeq" id="WP_190475128.1">
    <property type="nucleotide sequence ID" value="NZ_JACJPW010000167.1"/>
</dbReference>
<evidence type="ECO:0000313" key="2">
    <source>
        <dbReference type="Proteomes" id="UP000641646"/>
    </source>
</evidence>
<dbReference type="Proteomes" id="UP000641646">
    <property type="component" value="Unassembled WGS sequence"/>
</dbReference>
<organism evidence="1 2">
    <name type="scientific">Aerosakkonema funiforme FACHB-1375</name>
    <dbReference type="NCBI Taxonomy" id="2949571"/>
    <lineage>
        <taxon>Bacteria</taxon>
        <taxon>Bacillati</taxon>
        <taxon>Cyanobacteriota</taxon>
        <taxon>Cyanophyceae</taxon>
        <taxon>Oscillatoriophycideae</taxon>
        <taxon>Aerosakkonematales</taxon>
        <taxon>Aerosakkonemataceae</taxon>
        <taxon>Aerosakkonema</taxon>
    </lineage>
</organism>
<keyword evidence="2" id="KW-1185">Reference proteome</keyword>
<gene>
    <name evidence="1" type="ORF">H6G03_34545</name>
</gene>
<dbReference type="EMBL" id="JACJPW010000167">
    <property type="protein sequence ID" value="MBD2186123.1"/>
    <property type="molecule type" value="Genomic_DNA"/>
</dbReference>
<comment type="caution">
    <text evidence="1">The sequence shown here is derived from an EMBL/GenBank/DDBJ whole genome shotgun (WGS) entry which is preliminary data.</text>
</comment>
<reference evidence="1" key="1">
    <citation type="journal article" date="2015" name="ISME J.">
        <title>Draft Genome Sequence of Streptomyces incarnatus NRRL8089, which Produces the Nucleoside Antibiotic Sinefungin.</title>
        <authorList>
            <person name="Oshima K."/>
            <person name="Hattori M."/>
            <person name="Shimizu H."/>
            <person name="Fukuda K."/>
            <person name="Nemoto M."/>
            <person name="Inagaki K."/>
            <person name="Tamura T."/>
        </authorList>
    </citation>
    <scope>NUCLEOTIDE SEQUENCE</scope>
    <source>
        <strain evidence="1">FACHB-1375</strain>
    </source>
</reference>
<protein>
    <recommendedName>
        <fullName evidence="3">Calcium-binding protein</fullName>
    </recommendedName>
</protein>
<reference evidence="1" key="2">
    <citation type="submission" date="2020-08" db="EMBL/GenBank/DDBJ databases">
        <authorList>
            <person name="Chen M."/>
            <person name="Teng W."/>
            <person name="Zhao L."/>
            <person name="Hu C."/>
            <person name="Zhou Y."/>
            <person name="Han B."/>
            <person name="Song L."/>
            <person name="Shu W."/>
        </authorList>
    </citation>
    <scope>NUCLEOTIDE SEQUENCE</scope>
    <source>
        <strain evidence="1">FACHB-1375</strain>
    </source>
</reference>
<dbReference type="AlphaFoldDB" id="A0A926VMV8"/>
<proteinExistence type="predicted"/>
<name>A0A926VMV8_9CYAN</name>
<accession>A0A926VMV8</accession>